<dbReference type="PROSITE" id="PS50931">
    <property type="entry name" value="HTH_LYSR"/>
    <property type="match status" value="1"/>
</dbReference>
<evidence type="ECO:0000256" key="4">
    <source>
        <dbReference type="ARBA" id="ARBA00023163"/>
    </source>
</evidence>
<dbReference type="NCBIfam" id="NF008352">
    <property type="entry name" value="PRK11139.1"/>
    <property type="match status" value="1"/>
</dbReference>
<dbReference type="CDD" id="cd08432">
    <property type="entry name" value="PBP2_GcdR_TrpI_HvrB_AmpR_like"/>
    <property type="match status" value="1"/>
</dbReference>
<dbReference type="InterPro" id="IPR000847">
    <property type="entry name" value="LysR_HTH_N"/>
</dbReference>
<dbReference type="RefSeq" id="WP_150062711.1">
    <property type="nucleotide sequence ID" value="NZ_JACHII010000008.1"/>
</dbReference>
<dbReference type="InterPro" id="IPR058163">
    <property type="entry name" value="LysR-type_TF_proteobact-type"/>
</dbReference>
<dbReference type="InterPro" id="IPR005119">
    <property type="entry name" value="LysR_subst-bd"/>
</dbReference>
<sequence length="330" mass="36354">MVRRLPPLNALRAFEAAARHGSFAKAADELAVTPTAVSHQVRQLEELLGATLFDRLPRGLRLTDAGRAVAPDLTRGLDHMARAVGRLAETRPAGVLRVSALPSLATMWLARRLPEFQRRHPDIDLDLVMDRNPSRFDRGEDAQGDIHVGVRYGRGEYPGLAVRRLMGETVFPVCAPTLVHGPRPLRAPADLGHHILMHDSTVLPTEQWLQWRPWLQWLGLPEVDATRGPRFTDTHVQITAAVHGMGVMLGRSALVFDHLADGRLVRPFAVTRPADFTYFAVTPEAHRNNPMVQAFVDWLDEEAAGFEARLDPTLNGGGSAPAPEESPDAP</sequence>
<keyword evidence="8" id="KW-1185">Reference proteome</keyword>
<dbReference type="OrthoDB" id="9794694at2"/>
<keyword evidence="2" id="KW-0805">Transcription regulation</keyword>
<proteinExistence type="inferred from homology"/>
<dbReference type="Pfam" id="PF00126">
    <property type="entry name" value="HTH_1"/>
    <property type="match status" value="1"/>
</dbReference>
<evidence type="ECO:0000313" key="8">
    <source>
        <dbReference type="Proteomes" id="UP000324065"/>
    </source>
</evidence>
<dbReference type="PANTHER" id="PTHR30537">
    <property type="entry name" value="HTH-TYPE TRANSCRIPTIONAL REGULATOR"/>
    <property type="match status" value="1"/>
</dbReference>
<dbReference type="Pfam" id="PF03466">
    <property type="entry name" value="LysR_substrate"/>
    <property type="match status" value="1"/>
</dbReference>
<name>A0A5M6IAN2_9PROT</name>
<evidence type="ECO:0000256" key="1">
    <source>
        <dbReference type="ARBA" id="ARBA00009437"/>
    </source>
</evidence>
<organism evidence="7 8">
    <name type="scientific">Roseospira marina</name>
    <dbReference type="NCBI Taxonomy" id="140057"/>
    <lineage>
        <taxon>Bacteria</taxon>
        <taxon>Pseudomonadati</taxon>
        <taxon>Pseudomonadota</taxon>
        <taxon>Alphaproteobacteria</taxon>
        <taxon>Rhodospirillales</taxon>
        <taxon>Rhodospirillaceae</taxon>
        <taxon>Roseospira</taxon>
    </lineage>
</organism>
<evidence type="ECO:0000256" key="3">
    <source>
        <dbReference type="ARBA" id="ARBA00023125"/>
    </source>
</evidence>
<reference evidence="7 8" key="1">
    <citation type="submission" date="2019-09" db="EMBL/GenBank/DDBJ databases">
        <title>Genome sequence of Roseospira marina, one of the more divergent members of the non-sulfur purple photosynthetic bacterial family, the Rhodospirillaceae.</title>
        <authorList>
            <person name="Meyer T."/>
            <person name="Kyndt J."/>
        </authorList>
    </citation>
    <scope>NUCLEOTIDE SEQUENCE [LARGE SCALE GENOMIC DNA]</scope>
    <source>
        <strain evidence="7 8">DSM 15113</strain>
    </source>
</reference>
<evidence type="ECO:0000256" key="5">
    <source>
        <dbReference type="SAM" id="MobiDB-lite"/>
    </source>
</evidence>
<dbReference type="FunFam" id="1.10.10.10:FF:000038">
    <property type="entry name" value="Glycine cleavage system transcriptional activator"/>
    <property type="match status" value="1"/>
</dbReference>
<comment type="similarity">
    <text evidence="1">Belongs to the LysR transcriptional regulatory family.</text>
</comment>
<dbReference type="EMBL" id="VWPJ01000010">
    <property type="protein sequence ID" value="KAA5605331.1"/>
    <property type="molecule type" value="Genomic_DNA"/>
</dbReference>
<keyword evidence="4" id="KW-0804">Transcription</keyword>
<comment type="caution">
    <text evidence="7">The sequence shown here is derived from an EMBL/GenBank/DDBJ whole genome shotgun (WGS) entry which is preliminary data.</text>
</comment>
<dbReference type="AlphaFoldDB" id="A0A5M6IAN2"/>
<evidence type="ECO:0000313" key="7">
    <source>
        <dbReference type="EMBL" id="KAA5605331.1"/>
    </source>
</evidence>
<dbReference type="Gene3D" id="3.40.190.10">
    <property type="entry name" value="Periplasmic binding protein-like II"/>
    <property type="match status" value="2"/>
</dbReference>
<feature type="region of interest" description="Disordered" evidence="5">
    <location>
        <begin position="309"/>
        <end position="330"/>
    </location>
</feature>
<evidence type="ECO:0000256" key="2">
    <source>
        <dbReference type="ARBA" id="ARBA00023015"/>
    </source>
</evidence>
<dbReference type="PRINTS" id="PR00039">
    <property type="entry name" value="HTHLYSR"/>
</dbReference>
<evidence type="ECO:0000259" key="6">
    <source>
        <dbReference type="PROSITE" id="PS50931"/>
    </source>
</evidence>
<accession>A0A5M6IAN2</accession>
<dbReference type="GO" id="GO:0043565">
    <property type="term" value="F:sequence-specific DNA binding"/>
    <property type="evidence" value="ECO:0007669"/>
    <property type="project" value="TreeGrafter"/>
</dbReference>
<feature type="domain" description="HTH lysR-type" evidence="6">
    <location>
        <begin position="6"/>
        <end position="63"/>
    </location>
</feature>
<dbReference type="PANTHER" id="PTHR30537:SF79">
    <property type="entry name" value="TRANSCRIPTIONAL REGULATOR-RELATED"/>
    <property type="match status" value="1"/>
</dbReference>
<dbReference type="Proteomes" id="UP000324065">
    <property type="component" value="Unassembled WGS sequence"/>
</dbReference>
<dbReference type="Gene3D" id="1.10.10.10">
    <property type="entry name" value="Winged helix-like DNA-binding domain superfamily/Winged helix DNA-binding domain"/>
    <property type="match status" value="1"/>
</dbReference>
<dbReference type="SUPFAM" id="SSF53850">
    <property type="entry name" value="Periplasmic binding protein-like II"/>
    <property type="match status" value="1"/>
</dbReference>
<protein>
    <submittedName>
        <fullName evidence="7">Transcriptional regulator GcvA</fullName>
    </submittedName>
</protein>
<gene>
    <name evidence="7" type="primary">gcvA</name>
    <name evidence="7" type="ORF">F1188_12280</name>
</gene>
<dbReference type="GO" id="GO:0006351">
    <property type="term" value="P:DNA-templated transcription"/>
    <property type="evidence" value="ECO:0007669"/>
    <property type="project" value="TreeGrafter"/>
</dbReference>
<keyword evidence="3" id="KW-0238">DNA-binding</keyword>
<dbReference type="InterPro" id="IPR036388">
    <property type="entry name" value="WH-like_DNA-bd_sf"/>
</dbReference>
<dbReference type="InterPro" id="IPR036390">
    <property type="entry name" value="WH_DNA-bd_sf"/>
</dbReference>
<dbReference type="SUPFAM" id="SSF46785">
    <property type="entry name" value="Winged helix' DNA-binding domain"/>
    <property type="match status" value="1"/>
</dbReference>
<dbReference type="GO" id="GO:0003700">
    <property type="term" value="F:DNA-binding transcription factor activity"/>
    <property type="evidence" value="ECO:0007669"/>
    <property type="project" value="InterPro"/>
</dbReference>